<dbReference type="CDD" id="cd11527">
    <property type="entry name" value="NTP-PPase_dUTPase"/>
    <property type="match status" value="1"/>
</dbReference>
<proteinExistence type="predicted"/>
<reference evidence="1 2" key="1">
    <citation type="submission" date="2023-12" db="EMBL/GenBank/DDBJ databases">
        <title>Jeotgalibacillus haloalkaliphilus sp. nov., a novel salt-tolerant bacteria, isolated from the estuary of the Fenhe River into the Yellow River.</title>
        <authorList>
            <person name="Li Y."/>
        </authorList>
    </citation>
    <scope>NUCLEOTIDE SEQUENCE [LARGE SCALE GENOMIC DNA]</scope>
    <source>
        <strain evidence="1 2">HH7-29</strain>
    </source>
</reference>
<dbReference type="Pfam" id="PF08761">
    <property type="entry name" value="dUTPase_2"/>
    <property type="match status" value="1"/>
</dbReference>
<keyword evidence="2" id="KW-1185">Reference proteome</keyword>
<evidence type="ECO:0000313" key="2">
    <source>
        <dbReference type="Proteomes" id="UP001292084"/>
    </source>
</evidence>
<sequence length="166" mass="19467">MWQTLLSKQKKLDDFISSTKNLEIQNVEEKRDLLILSLMVELGELANETKCFKYWSNSQPSEKKVILEEYVDVLHFLLSLGIELEFKDLPDFDDGSFTDNKELSAIFLNLYSSINNLRTNFSVESYIKCFNEFMIIGSKLDFTQEEIYESYIVKNAVNVRRQENGY</sequence>
<gene>
    <name evidence="1" type="ORF">UFB30_09285</name>
</gene>
<protein>
    <submittedName>
        <fullName evidence="1">dUTP diphosphatase</fullName>
    </submittedName>
</protein>
<dbReference type="RefSeq" id="WP_322421381.1">
    <property type="nucleotide sequence ID" value="NZ_JAXQNN010000002.1"/>
</dbReference>
<dbReference type="EMBL" id="JAXQNN010000002">
    <property type="protein sequence ID" value="MDZ5712424.1"/>
    <property type="molecule type" value="Genomic_DNA"/>
</dbReference>
<dbReference type="InterPro" id="IPR014871">
    <property type="entry name" value="dUTPase/dCTP_pyrophosphatase"/>
</dbReference>
<organism evidence="1 2">
    <name type="scientific">Jeotgalibacillus haloalkalitolerans</name>
    <dbReference type="NCBI Taxonomy" id="3104292"/>
    <lineage>
        <taxon>Bacteria</taxon>
        <taxon>Bacillati</taxon>
        <taxon>Bacillota</taxon>
        <taxon>Bacilli</taxon>
        <taxon>Bacillales</taxon>
        <taxon>Caryophanaceae</taxon>
        <taxon>Jeotgalibacillus</taxon>
    </lineage>
</organism>
<evidence type="ECO:0000313" key="1">
    <source>
        <dbReference type="EMBL" id="MDZ5712424.1"/>
    </source>
</evidence>
<dbReference type="Gene3D" id="1.10.4010.10">
    <property type="entry name" value="Type II deoxyuridine triphosphatase"/>
    <property type="match status" value="1"/>
</dbReference>
<name>A0ABU5KMQ0_9BACL</name>
<dbReference type="InterPro" id="IPR016947">
    <property type="entry name" value="UCP030140"/>
</dbReference>
<dbReference type="Proteomes" id="UP001292084">
    <property type="component" value="Unassembled WGS sequence"/>
</dbReference>
<dbReference type="PIRSF" id="PIRSF030140">
    <property type="entry name" value="UCP030140"/>
    <property type="match status" value="1"/>
</dbReference>
<accession>A0ABU5KMQ0</accession>
<dbReference type="SUPFAM" id="SSF101386">
    <property type="entry name" value="all-alpha NTP pyrophosphatases"/>
    <property type="match status" value="1"/>
</dbReference>
<comment type="caution">
    <text evidence="1">The sequence shown here is derived from an EMBL/GenBank/DDBJ whole genome shotgun (WGS) entry which is preliminary data.</text>
</comment>